<keyword evidence="2" id="KW-0472">Membrane</keyword>
<keyword evidence="2" id="KW-0812">Transmembrane</keyword>
<feature type="transmembrane region" description="Helical" evidence="2">
    <location>
        <begin position="165"/>
        <end position="188"/>
    </location>
</feature>
<keyword evidence="5" id="KW-1185">Reference proteome</keyword>
<feature type="region of interest" description="Disordered" evidence="1">
    <location>
        <begin position="33"/>
        <end position="52"/>
    </location>
</feature>
<organism evidence="4 5">
    <name type="scientific">Allobacillus salarius</name>
    <dbReference type="NCBI Taxonomy" id="1955272"/>
    <lineage>
        <taxon>Bacteria</taxon>
        <taxon>Bacillati</taxon>
        <taxon>Bacillota</taxon>
        <taxon>Bacilli</taxon>
        <taxon>Bacillales</taxon>
        <taxon>Bacillaceae</taxon>
        <taxon>Allobacillus</taxon>
    </lineage>
</organism>
<gene>
    <name evidence="4" type="ORF">FPQ13_03850</name>
</gene>
<dbReference type="OrthoDB" id="2448863at2"/>
<proteinExistence type="predicted"/>
<feature type="transmembrane region" description="Helical" evidence="2">
    <location>
        <begin position="194"/>
        <end position="215"/>
    </location>
</feature>
<feature type="transmembrane region" description="Helical" evidence="2">
    <location>
        <begin position="227"/>
        <end position="245"/>
    </location>
</feature>
<evidence type="ECO:0000256" key="2">
    <source>
        <dbReference type="SAM" id="Phobius"/>
    </source>
</evidence>
<evidence type="ECO:0000313" key="5">
    <source>
        <dbReference type="Proteomes" id="UP000316425"/>
    </source>
</evidence>
<sequence>MKKVCQNCQTEVSEDSKFCTSCGTQLESSTESPVVAAKEESAATADGSSTNDYAEQGKELAKGYWQHLVHIVKSPMRHGKAEDESNFVNGLITLVLFSLFIPLTFYFGMKALASSMGMGYFGPSVPFGTMFFKPFFFILLFVAVAVGIIFAVVKPSVKDLHIKSVVGRFGALMVIPTAIMLLSLLIVSLKMFSVFFYVFFLGFIGLFIAATFVIYSYVHNKDKGIDGFYGVLLFYLGTFLYLKIVSENLFINQFLNEMLYF</sequence>
<dbReference type="AlphaFoldDB" id="A0A556PR19"/>
<feature type="domain" description="Zinc-ribbon" evidence="3">
    <location>
        <begin position="5"/>
        <end position="26"/>
    </location>
</feature>
<dbReference type="InterPro" id="IPR026870">
    <property type="entry name" value="Zinc_ribbon_dom"/>
</dbReference>
<comment type="caution">
    <text evidence="4">The sequence shown here is derived from an EMBL/GenBank/DDBJ whole genome shotgun (WGS) entry which is preliminary data.</text>
</comment>
<name>A0A556PR19_9BACI</name>
<evidence type="ECO:0000256" key="1">
    <source>
        <dbReference type="SAM" id="MobiDB-lite"/>
    </source>
</evidence>
<dbReference type="RefSeq" id="WP_144087999.1">
    <property type="nucleotide sequence ID" value="NZ_VMHE01000003.1"/>
</dbReference>
<evidence type="ECO:0000313" key="4">
    <source>
        <dbReference type="EMBL" id="TSJ66838.1"/>
    </source>
</evidence>
<feature type="transmembrane region" description="Helical" evidence="2">
    <location>
        <begin position="87"/>
        <end position="109"/>
    </location>
</feature>
<evidence type="ECO:0000259" key="3">
    <source>
        <dbReference type="Pfam" id="PF13240"/>
    </source>
</evidence>
<accession>A0A556PR19</accession>
<dbReference type="Pfam" id="PF13240">
    <property type="entry name" value="Zn_Ribbon_1"/>
    <property type="match status" value="1"/>
</dbReference>
<reference evidence="4 5" key="1">
    <citation type="submission" date="2019-07" db="EMBL/GenBank/DDBJ databases">
        <title>Allobacillus sp. nov. SKP isolated from shrimp paste of Euphausiacea.</title>
        <authorList>
            <person name="Kanchanasin P."/>
            <person name="Tanasupawat S."/>
            <person name="Shi W."/>
            <person name="Wu L."/>
            <person name="Ma J."/>
        </authorList>
    </citation>
    <scope>NUCLEOTIDE SEQUENCE [LARGE SCALE GENOMIC DNA]</scope>
    <source>
        <strain evidence="4 5">SKP4-8</strain>
    </source>
</reference>
<dbReference type="EMBL" id="VMHE01000003">
    <property type="protein sequence ID" value="TSJ66838.1"/>
    <property type="molecule type" value="Genomic_DNA"/>
</dbReference>
<dbReference type="Proteomes" id="UP000316425">
    <property type="component" value="Unassembled WGS sequence"/>
</dbReference>
<feature type="transmembrane region" description="Helical" evidence="2">
    <location>
        <begin position="129"/>
        <end position="153"/>
    </location>
</feature>
<keyword evidence="2" id="KW-1133">Transmembrane helix</keyword>
<protein>
    <submittedName>
        <fullName evidence="4">Zinc ribbon domain-containing protein</fullName>
    </submittedName>
</protein>